<dbReference type="Gene3D" id="3.40.50.790">
    <property type="match status" value="1"/>
</dbReference>
<keyword evidence="13" id="KW-1185">Reference proteome</keyword>
<dbReference type="InterPro" id="IPR023673">
    <property type="entry name" value="Ribosomal_uL1_CS"/>
</dbReference>
<keyword evidence="8 10" id="KW-0687">Ribonucleoprotein</keyword>
<keyword evidence="2 10" id="KW-0678">Repressor</keyword>
<dbReference type="Pfam" id="PF00687">
    <property type="entry name" value="Ribosomal_L1"/>
    <property type="match status" value="1"/>
</dbReference>
<evidence type="ECO:0000313" key="12">
    <source>
        <dbReference type="EMBL" id="AKU91686.1"/>
    </source>
</evidence>
<dbReference type="GO" id="GO:0022625">
    <property type="term" value="C:cytosolic large ribosomal subunit"/>
    <property type="evidence" value="ECO:0007669"/>
    <property type="project" value="TreeGrafter"/>
</dbReference>
<dbReference type="PROSITE" id="PS01199">
    <property type="entry name" value="RIBOSOMAL_L1"/>
    <property type="match status" value="1"/>
</dbReference>
<dbReference type="RefSeq" id="WP_050725964.1">
    <property type="nucleotide sequence ID" value="NZ_CP012332.1"/>
</dbReference>
<proteinExistence type="inferred from homology"/>
<keyword evidence="6 10" id="KW-0694">RNA-binding</keyword>
<protein>
    <recommendedName>
        <fullName evidence="9 10">Large ribosomal subunit protein uL1</fullName>
    </recommendedName>
</protein>
<dbReference type="AlphaFoldDB" id="A0A0K1PE35"/>
<dbReference type="Gene3D" id="3.30.190.20">
    <property type="match status" value="1"/>
</dbReference>
<dbReference type="HAMAP" id="MF_01318_B">
    <property type="entry name" value="Ribosomal_uL1_B"/>
    <property type="match status" value="1"/>
</dbReference>
<organism evidence="12 13">
    <name type="scientific">Vulgatibacter incomptus</name>
    <dbReference type="NCBI Taxonomy" id="1391653"/>
    <lineage>
        <taxon>Bacteria</taxon>
        <taxon>Pseudomonadati</taxon>
        <taxon>Myxococcota</taxon>
        <taxon>Myxococcia</taxon>
        <taxon>Myxococcales</taxon>
        <taxon>Cystobacterineae</taxon>
        <taxon>Vulgatibacteraceae</taxon>
        <taxon>Vulgatibacter</taxon>
    </lineage>
</organism>
<comment type="similarity">
    <text evidence="1 10 11">Belongs to the universal ribosomal protein uL1 family.</text>
</comment>
<keyword evidence="5 10" id="KW-0810">Translation regulation</keyword>
<evidence type="ECO:0000256" key="3">
    <source>
        <dbReference type="ARBA" id="ARBA00022555"/>
    </source>
</evidence>
<dbReference type="NCBIfam" id="TIGR01169">
    <property type="entry name" value="rplA_bact"/>
    <property type="match status" value="1"/>
</dbReference>
<evidence type="ECO:0000313" key="13">
    <source>
        <dbReference type="Proteomes" id="UP000055590"/>
    </source>
</evidence>
<evidence type="ECO:0000256" key="4">
    <source>
        <dbReference type="ARBA" id="ARBA00022730"/>
    </source>
</evidence>
<keyword evidence="3 10" id="KW-0820">tRNA-binding</keyword>
<keyword evidence="4 10" id="KW-0699">rRNA-binding</keyword>
<accession>A0A0K1PE35</accession>
<evidence type="ECO:0000256" key="1">
    <source>
        <dbReference type="ARBA" id="ARBA00010531"/>
    </source>
</evidence>
<evidence type="ECO:0000256" key="8">
    <source>
        <dbReference type="ARBA" id="ARBA00023274"/>
    </source>
</evidence>
<dbReference type="PANTHER" id="PTHR36427">
    <property type="entry name" value="54S RIBOSOMAL PROTEIN L1, MITOCHONDRIAL"/>
    <property type="match status" value="1"/>
</dbReference>
<evidence type="ECO:0000256" key="9">
    <source>
        <dbReference type="ARBA" id="ARBA00035241"/>
    </source>
</evidence>
<evidence type="ECO:0000256" key="7">
    <source>
        <dbReference type="ARBA" id="ARBA00022980"/>
    </source>
</evidence>
<dbReference type="FunFam" id="3.40.50.790:FF:000001">
    <property type="entry name" value="50S ribosomal protein L1"/>
    <property type="match status" value="1"/>
</dbReference>
<dbReference type="GO" id="GO:0006417">
    <property type="term" value="P:regulation of translation"/>
    <property type="evidence" value="ECO:0007669"/>
    <property type="project" value="UniProtKB-KW"/>
</dbReference>
<sequence>MAQQGKKFRKVAEKVDRSKRYTIDEAVALVKELKVAKFDESVDIAINLGVDPRHADQMVRGAVVLPHGTGKTVKVAVFAKGEKAREAEAAGADIVGSDDLAKRIEEGFLDFDTAIATPDMMGVVGKLGRVLGPRGLMPNPKVGTVTVDVTRAVREAKAGKIEFRVEKAGIIHAPVGKISMDATSIAANVSELIATIMRLKPSTAKGVYFRGASLSSTMGPAVKLDPVAVSAAFKG</sequence>
<dbReference type="KEGG" id="vin:AKJ08_2073"/>
<keyword evidence="7 10" id="KW-0689">Ribosomal protein</keyword>
<comment type="subunit">
    <text evidence="10">Part of the 50S ribosomal subunit.</text>
</comment>
<evidence type="ECO:0000256" key="10">
    <source>
        <dbReference type="HAMAP-Rule" id="MF_01318"/>
    </source>
</evidence>
<dbReference type="InterPro" id="IPR016095">
    <property type="entry name" value="Ribosomal_uL1_3-a/b-sand"/>
</dbReference>
<dbReference type="PANTHER" id="PTHR36427:SF3">
    <property type="entry name" value="LARGE RIBOSOMAL SUBUNIT PROTEIN UL1M"/>
    <property type="match status" value="1"/>
</dbReference>
<evidence type="ECO:0000256" key="6">
    <source>
        <dbReference type="ARBA" id="ARBA00022884"/>
    </source>
</evidence>
<dbReference type="GO" id="GO:0019843">
    <property type="term" value="F:rRNA binding"/>
    <property type="evidence" value="ECO:0007669"/>
    <property type="project" value="UniProtKB-UniRule"/>
</dbReference>
<reference evidence="12 13" key="1">
    <citation type="submission" date="2015-08" db="EMBL/GenBank/DDBJ databases">
        <authorList>
            <person name="Babu N.S."/>
            <person name="Beckwith C.J."/>
            <person name="Beseler K.G."/>
            <person name="Brison A."/>
            <person name="Carone J.V."/>
            <person name="Caskin T.P."/>
            <person name="Diamond M."/>
            <person name="Durham M.E."/>
            <person name="Foxe J.M."/>
            <person name="Go M."/>
            <person name="Henderson B.A."/>
            <person name="Jones I.B."/>
            <person name="McGettigan J.A."/>
            <person name="Micheletti S.J."/>
            <person name="Nasrallah M.E."/>
            <person name="Ortiz D."/>
            <person name="Piller C.R."/>
            <person name="Privatt S.R."/>
            <person name="Schneider S.L."/>
            <person name="Sharp S."/>
            <person name="Smith T.C."/>
            <person name="Stanton J.D."/>
            <person name="Ullery H.E."/>
            <person name="Wilson R.J."/>
            <person name="Serrano M.G."/>
            <person name="Buck G."/>
            <person name="Lee V."/>
            <person name="Wang Y."/>
            <person name="Carvalho R."/>
            <person name="Voegtly L."/>
            <person name="Shi R."/>
            <person name="Duckworth R."/>
            <person name="Johnson A."/>
            <person name="Loviza R."/>
            <person name="Walstead R."/>
            <person name="Shah Z."/>
            <person name="Kiflezghi M."/>
            <person name="Wade K."/>
            <person name="Ball S.L."/>
            <person name="Bradley K.W."/>
            <person name="Asai D.J."/>
            <person name="Bowman C.A."/>
            <person name="Russell D.A."/>
            <person name="Pope W.H."/>
            <person name="Jacobs-Sera D."/>
            <person name="Hendrix R.W."/>
            <person name="Hatfull G.F."/>
        </authorList>
    </citation>
    <scope>NUCLEOTIDE SEQUENCE [LARGE SCALE GENOMIC DNA]</scope>
    <source>
        <strain evidence="12 13">DSM 27710</strain>
    </source>
</reference>
<gene>
    <name evidence="10" type="primary">rplA</name>
    <name evidence="12" type="ORF">AKJ08_2073</name>
</gene>
<dbReference type="InterPro" id="IPR028364">
    <property type="entry name" value="Ribosomal_uL1/biogenesis"/>
</dbReference>
<dbReference type="EMBL" id="CP012332">
    <property type="protein sequence ID" value="AKU91686.1"/>
    <property type="molecule type" value="Genomic_DNA"/>
</dbReference>
<comment type="function">
    <text evidence="10">Binds directly to 23S rRNA. The L1 stalk is quite mobile in the ribosome, and is involved in E site tRNA release.</text>
</comment>
<dbReference type="GO" id="GO:0000049">
    <property type="term" value="F:tRNA binding"/>
    <property type="evidence" value="ECO:0007669"/>
    <property type="project" value="UniProtKB-KW"/>
</dbReference>
<dbReference type="GO" id="GO:0003735">
    <property type="term" value="F:structural constituent of ribosome"/>
    <property type="evidence" value="ECO:0007669"/>
    <property type="project" value="InterPro"/>
</dbReference>
<comment type="function">
    <text evidence="10">Protein L1 is also a translational repressor protein, it controls the translation of the L11 operon by binding to its mRNA.</text>
</comment>
<dbReference type="PIRSF" id="PIRSF002155">
    <property type="entry name" value="Ribosomal_L1"/>
    <property type="match status" value="1"/>
</dbReference>
<dbReference type="STRING" id="1391653.AKJ08_2073"/>
<evidence type="ECO:0000256" key="11">
    <source>
        <dbReference type="RuleBase" id="RU000659"/>
    </source>
</evidence>
<dbReference type="InterPro" id="IPR005878">
    <property type="entry name" value="Ribosom_uL1_bac-type"/>
</dbReference>
<name>A0A0K1PE35_9BACT</name>
<evidence type="ECO:0000256" key="2">
    <source>
        <dbReference type="ARBA" id="ARBA00022491"/>
    </source>
</evidence>
<evidence type="ECO:0000256" key="5">
    <source>
        <dbReference type="ARBA" id="ARBA00022845"/>
    </source>
</evidence>
<dbReference type="PATRIC" id="fig|1391653.3.peg.2168"/>
<dbReference type="SUPFAM" id="SSF56808">
    <property type="entry name" value="Ribosomal protein L1"/>
    <property type="match status" value="1"/>
</dbReference>
<dbReference type="GO" id="GO:0006412">
    <property type="term" value="P:translation"/>
    <property type="evidence" value="ECO:0007669"/>
    <property type="project" value="UniProtKB-UniRule"/>
</dbReference>
<dbReference type="OrthoDB" id="9803740at2"/>
<dbReference type="InterPro" id="IPR002143">
    <property type="entry name" value="Ribosomal_uL1"/>
</dbReference>
<dbReference type="InterPro" id="IPR023674">
    <property type="entry name" value="Ribosomal_uL1-like"/>
</dbReference>
<dbReference type="CDD" id="cd00403">
    <property type="entry name" value="Ribosomal_L1"/>
    <property type="match status" value="1"/>
</dbReference>
<dbReference type="Proteomes" id="UP000055590">
    <property type="component" value="Chromosome"/>
</dbReference>